<proteinExistence type="predicted"/>
<feature type="signal peptide" evidence="1">
    <location>
        <begin position="1"/>
        <end position="19"/>
    </location>
</feature>
<name>A0A9P5H0U7_9HYPO</name>
<keyword evidence="3" id="KW-1185">Reference proteome</keyword>
<reference evidence="2" key="1">
    <citation type="submission" date="2020-03" db="EMBL/GenBank/DDBJ databases">
        <title>Draft Genome Sequence of Cylindrodendrum hubeiense.</title>
        <authorList>
            <person name="Buettner E."/>
            <person name="Kellner H."/>
        </authorList>
    </citation>
    <scope>NUCLEOTIDE SEQUENCE</scope>
    <source>
        <strain evidence="2">IHI 201604</strain>
    </source>
</reference>
<gene>
    <name evidence="2" type="ORF">G7Z17_g8661</name>
</gene>
<dbReference type="Proteomes" id="UP000722485">
    <property type="component" value="Unassembled WGS sequence"/>
</dbReference>
<evidence type="ECO:0000313" key="3">
    <source>
        <dbReference type="Proteomes" id="UP000722485"/>
    </source>
</evidence>
<feature type="chain" id="PRO_5040438278" evidence="1">
    <location>
        <begin position="20"/>
        <end position="211"/>
    </location>
</feature>
<evidence type="ECO:0000256" key="1">
    <source>
        <dbReference type="SAM" id="SignalP"/>
    </source>
</evidence>
<keyword evidence="1" id="KW-0732">Signal</keyword>
<dbReference type="AlphaFoldDB" id="A0A9P5H0U7"/>
<accession>A0A9P5H0U7</accession>
<protein>
    <submittedName>
        <fullName evidence="2">Uncharacterized protein</fullName>
    </submittedName>
</protein>
<organism evidence="2 3">
    <name type="scientific">Cylindrodendrum hubeiense</name>
    <dbReference type="NCBI Taxonomy" id="595255"/>
    <lineage>
        <taxon>Eukaryota</taxon>
        <taxon>Fungi</taxon>
        <taxon>Dikarya</taxon>
        <taxon>Ascomycota</taxon>
        <taxon>Pezizomycotina</taxon>
        <taxon>Sordariomycetes</taxon>
        <taxon>Hypocreomycetidae</taxon>
        <taxon>Hypocreales</taxon>
        <taxon>Nectriaceae</taxon>
        <taxon>Cylindrodendrum</taxon>
    </lineage>
</organism>
<dbReference type="EMBL" id="JAANBB010000225">
    <property type="protein sequence ID" value="KAF7546111.1"/>
    <property type="molecule type" value="Genomic_DNA"/>
</dbReference>
<comment type="caution">
    <text evidence="2">The sequence shown here is derived from an EMBL/GenBank/DDBJ whole genome shotgun (WGS) entry which is preliminary data.</text>
</comment>
<sequence length="211" mass="22284">MFLLNLFSGAAVLAAVAHAGPCKHQTQTIATSTTSLPAPTTTDGGAVAPVETFGLSATSPDNPLYEGQTFAYPAPRVQNYPKLYLPSAVPSDWLTDLHINPETQYLTAGDGRIFCISHTYSSGTQDPAFFWPCPADSPPMPGTDYPICTKSAAGDLQCSLTTLQGTYGHFYVGSDKWLMVTRSDHVNGANADGSRAIVGLKIGNLPEADGQ</sequence>
<evidence type="ECO:0000313" key="2">
    <source>
        <dbReference type="EMBL" id="KAF7546111.1"/>
    </source>
</evidence>